<feature type="domain" description="Cyclin N-terminal" evidence="2">
    <location>
        <begin position="75"/>
        <end position="165"/>
    </location>
</feature>
<dbReference type="AlphaFoldDB" id="A0A401GWX4"/>
<evidence type="ECO:0000313" key="4">
    <source>
        <dbReference type="Proteomes" id="UP000287166"/>
    </source>
</evidence>
<dbReference type="RefSeq" id="XP_027617177.1">
    <property type="nucleotide sequence ID" value="XM_027761376.1"/>
</dbReference>
<dbReference type="GO" id="GO:0016538">
    <property type="term" value="F:cyclin-dependent protein serine/threonine kinase regulator activity"/>
    <property type="evidence" value="ECO:0007669"/>
    <property type="project" value="TreeGrafter"/>
</dbReference>
<dbReference type="STRING" id="139825.A0A401GWX4"/>
<sequence length="300" mass="32839">MLASSLNIHRASLIDASLHSPALMQMLDISVTRALIEHVVDNVVETVDFAMGRPSTSTRGRSLSRDPHHAAFTAFAANVIHKAEVTVPVLLTTLVYISRARPHLQISLEKWACERVFLGALIAANKYLNDRALKNVHWAICSGVFGKRDIGRIEREFLDVLDFELGVSEADLLAHHANIMAFSQRPRLTRIRTRARTPFPTRRACSAFSSDSSDSSDLDSDSDDSFASSPSPCTPPHAPYAPTPAKPSLPRIADAHVDTVQSHPMSAALELLMAFPMPASQPCQSAHHYPRFTATTAMLA</sequence>
<feature type="compositionally biased region" description="Low complexity" evidence="1">
    <location>
        <begin position="202"/>
        <end position="213"/>
    </location>
</feature>
<evidence type="ECO:0000259" key="2">
    <source>
        <dbReference type="Pfam" id="PF00134"/>
    </source>
</evidence>
<feature type="compositionally biased region" description="Pro residues" evidence="1">
    <location>
        <begin position="232"/>
        <end position="247"/>
    </location>
</feature>
<dbReference type="GeneID" id="38783181"/>
<accession>A0A401GWX4</accession>
<dbReference type="GO" id="GO:0000307">
    <property type="term" value="C:cyclin-dependent protein kinase holoenzyme complex"/>
    <property type="evidence" value="ECO:0007669"/>
    <property type="project" value="TreeGrafter"/>
</dbReference>
<dbReference type="Pfam" id="PF00134">
    <property type="entry name" value="Cyclin_N"/>
    <property type="match status" value="1"/>
</dbReference>
<dbReference type="PANTHER" id="PTHR15615:SF10">
    <property type="entry name" value="PHO85 CYCLIN-2-RELATED"/>
    <property type="match status" value="1"/>
</dbReference>
<dbReference type="OrthoDB" id="10250320at2759"/>
<keyword evidence="4" id="KW-1185">Reference proteome</keyword>
<comment type="caution">
    <text evidence="3">The sequence shown here is derived from an EMBL/GenBank/DDBJ whole genome shotgun (WGS) entry which is preliminary data.</text>
</comment>
<evidence type="ECO:0000313" key="3">
    <source>
        <dbReference type="EMBL" id="GBE86264.1"/>
    </source>
</evidence>
<dbReference type="InterPro" id="IPR036915">
    <property type="entry name" value="Cyclin-like_sf"/>
</dbReference>
<gene>
    <name evidence="3" type="ORF">SCP_0901430</name>
</gene>
<evidence type="ECO:0000256" key="1">
    <source>
        <dbReference type="SAM" id="MobiDB-lite"/>
    </source>
</evidence>
<dbReference type="SUPFAM" id="SSF47954">
    <property type="entry name" value="Cyclin-like"/>
    <property type="match status" value="1"/>
</dbReference>
<dbReference type="InterPro" id="IPR013922">
    <property type="entry name" value="Cyclin_PHO80-like"/>
</dbReference>
<feature type="region of interest" description="Disordered" evidence="1">
    <location>
        <begin position="202"/>
        <end position="250"/>
    </location>
</feature>
<dbReference type="Proteomes" id="UP000287166">
    <property type="component" value="Unassembled WGS sequence"/>
</dbReference>
<dbReference type="EMBL" id="BFAD01000009">
    <property type="protein sequence ID" value="GBE86264.1"/>
    <property type="molecule type" value="Genomic_DNA"/>
</dbReference>
<reference evidence="3 4" key="1">
    <citation type="journal article" date="2018" name="Sci. Rep.">
        <title>Genome sequence of the cauliflower mushroom Sparassis crispa (Hanabiratake) and its association with beneficial usage.</title>
        <authorList>
            <person name="Kiyama R."/>
            <person name="Furutani Y."/>
            <person name="Kawaguchi K."/>
            <person name="Nakanishi T."/>
        </authorList>
    </citation>
    <scope>NUCLEOTIDE SEQUENCE [LARGE SCALE GENOMIC DNA]</scope>
</reference>
<dbReference type="Gene3D" id="1.10.472.10">
    <property type="entry name" value="Cyclin-like"/>
    <property type="match status" value="1"/>
</dbReference>
<dbReference type="CDD" id="cd20557">
    <property type="entry name" value="CYCLIN_ScPCL1-like"/>
    <property type="match status" value="1"/>
</dbReference>
<name>A0A401GWX4_9APHY</name>
<protein>
    <recommendedName>
        <fullName evidence="2">Cyclin N-terminal domain-containing protein</fullName>
    </recommendedName>
</protein>
<dbReference type="InParanoid" id="A0A401GWX4"/>
<dbReference type="PANTHER" id="PTHR15615">
    <property type="match status" value="1"/>
</dbReference>
<proteinExistence type="predicted"/>
<dbReference type="InterPro" id="IPR006671">
    <property type="entry name" value="Cyclin_N"/>
</dbReference>
<feature type="compositionally biased region" description="Acidic residues" evidence="1">
    <location>
        <begin position="214"/>
        <end position="224"/>
    </location>
</feature>
<organism evidence="3 4">
    <name type="scientific">Sparassis crispa</name>
    <dbReference type="NCBI Taxonomy" id="139825"/>
    <lineage>
        <taxon>Eukaryota</taxon>
        <taxon>Fungi</taxon>
        <taxon>Dikarya</taxon>
        <taxon>Basidiomycota</taxon>
        <taxon>Agaricomycotina</taxon>
        <taxon>Agaricomycetes</taxon>
        <taxon>Polyporales</taxon>
        <taxon>Sparassidaceae</taxon>
        <taxon>Sparassis</taxon>
    </lineage>
</organism>
<dbReference type="GO" id="GO:0019901">
    <property type="term" value="F:protein kinase binding"/>
    <property type="evidence" value="ECO:0007669"/>
    <property type="project" value="InterPro"/>
</dbReference>
<dbReference type="GO" id="GO:0005634">
    <property type="term" value="C:nucleus"/>
    <property type="evidence" value="ECO:0007669"/>
    <property type="project" value="TreeGrafter"/>
</dbReference>